<keyword evidence="8" id="KW-0732">Signal</keyword>
<comment type="subcellular location">
    <subcellularLocation>
        <location evidence="2">Cytoplasm</location>
    </subcellularLocation>
</comment>
<evidence type="ECO:0000313" key="10">
    <source>
        <dbReference type="EMBL" id="TKR61825.1"/>
    </source>
</evidence>
<dbReference type="GO" id="GO:0005737">
    <property type="term" value="C:cytoplasm"/>
    <property type="evidence" value="ECO:0007669"/>
    <property type="project" value="UniProtKB-SubCell"/>
</dbReference>
<keyword evidence="5" id="KW-0285">Flavoprotein</keyword>
<dbReference type="InterPro" id="IPR036188">
    <property type="entry name" value="FAD/NAD-bd_sf"/>
</dbReference>
<keyword evidence="4" id="KW-0963">Cytoplasm</keyword>
<reference evidence="10 11" key="1">
    <citation type="journal article" date="2015" name="Genome Biol.">
        <title>Comparative genomics of Steinernema reveals deeply conserved gene regulatory networks.</title>
        <authorList>
            <person name="Dillman A.R."/>
            <person name="Macchietto M."/>
            <person name="Porter C.F."/>
            <person name="Rogers A."/>
            <person name="Williams B."/>
            <person name="Antoshechkin I."/>
            <person name="Lee M.M."/>
            <person name="Goodwin Z."/>
            <person name="Lu X."/>
            <person name="Lewis E.E."/>
            <person name="Goodrich-Blair H."/>
            <person name="Stock S.P."/>
            <person name="Adams B.J."/>
            <person name="Sternberg P.W."/>
            <person name="Mortazavi A."/>
        </authorList>
    </citation>
    <scope>NUCLEOTIDE SEQUENCE [LARGE SCALE GENOMIC DNA]</scope>
    <source>
        <strain evidence="10 11">ALL</strain>
    </source>
</reference>
<feature type="domain" description="Amine oxidase" evidence="9">
    <location>
        <begin position="39"/>
        <end position="338"/>
    </location>
</feature>
<dbReference type="PANTHER" id="PTHR10742:SF405">
    <property type="entry name" value="PEROXISOMAL N(1)-ACETYL-SPERMINE_SPERMIDINE OXIDASE"/>
    <property type="match status" value="1"/>
</dbReference>
<evidence type="ECO:0000256" key="1">
    <source>
        <dbReference type="ARBA" id="ARBA00001974"/>
    </source>
</evidence>
<dbReference type="Gene3D" id="3.90.660.10">
    <property type="match status" value="1"/>
</dbReference>
<evidence type="ECO:0000256" key="4">
    <source>
        <dbReference type="ARBA" id="ARBA00022490"/>
    </source>
</evidence>
<protein>
    <recommendedName>
        <fullName evidence="9">Amine oxidase domain-containing protein</fullName>
    </recommendedName>
</protein>
<evidence type="ECO:0000256" key="6">
    <source>
        <dbReference type="ARBA" id="ARBA00022827"/>
    </source>
</evidence>
<feature type="signal peptide" evidence="8">
    <location>
        <begin position="1"/>
        <end position="24"/>
    </location>
</feature>
<dbReference type="Pfam" id="PF01593">
    <property type="entry name" value="Amino_oxidase"/>
    <property type="match status" value="1"/>
</dbReference>
<dbReference type="AlphaFoldDB" id="A0A4V5ZY10"/>
<dbReference type="Gene3D" id="3.50.50.60">
    <property type="entry name" value="FAD/NAD(P)-binding domain"/>
    <property type="match status" value="1"/>
</dbReference>
<dbReference type="GO" id="GO:0046592">
    <property type="term" value="F:polyamine oxidase activity"/>
    <property type="evidence" value="ECO:0007669"/>
    <property type="project" value="TreeGrafter"/>
</dbReference>
<proteinExistence type="inferred from homology"/>
<dbReference type="EMBL" id="AZBU02000011">
    <property type="protein sequence ID" value="TKR61825.1"/>
    <property type="molecule type" value="Genomic_DNA"/>
</dbReference>
<dbReference type="STRING" id="34508.A0A4V5ZY10"/>
<comment type="caution">
    <text evidence="10">The sequence shown here is derived from an EMBL/GenBank/DDBJ whole genome shotgun (WGS) entry which is preliminary data.</text>
</comment>
<evidence type="ECO:0000256" key="7">
    <source>
        <dbReference type="ARBA" id="ARBA00023002"/>
    </source>
</evidence>
<name>A0A4V5ZY10_STECR</name>
<dbReference type="OrthoDB" id="2219495at2759"/>
<evidence type="ECO:0000256" key="8">
    <source>
        <dbReference type="SAM" id="SignalP"/>
    </source>
</evidence>
<comment type="similarity">
    <text evidence="3">Belongs to the flavin monoamine oxidase family.</text>
</comment>
<evidence type="ECO:0000256" key="2">
    <source>
        <dbReference type="ARBA" id="ARBA00004496"/>
    </source>
</evidence>
<evidence type="ECO:0000259" key="9">
    <source>
        <dbReference type="Pfam" id="PF01593"/>
    </source>
</evidence>
<evidence type="ECO:0000313" key="11">
    <source>
        <dbReference type="Proteomes" id="UP000298663"/>
    </source>
</evidence>
<keyword evidence="11" id="KW-1185">Reference proteome</keyword>
<comment type="cofactor">
    <cofactor evidence="1">
        <name>FAD</name>
        <dbReference type="ChEBI" id="CHEBI:57692"/>
    </cofactor>
</comment>
<evidence type="ECO:0000256" key="3">
    <source>
        <dbReference type="ARBA" id="ARBA00005995"/>
    </source>
</evidence>
<dbReference type="InterPro" id="IPR050281">
    <property type="entry name" value="Flavin_monoamine_oxidase"/>
</dbReference>
<dbReference type="InterPro" id="IPR002937">
    <property type="entry name" value="Amino_oxidase"/>
</dbReference>
<keyword evidence="7" id="KW-0560">Oxidoreductase</keyword>
<dbReference type="SUPFAM" id="SSF51905">
    <property type="entry name" value="FAD/NAD(P)-binding domain"/>
    <property type="match status" value="1"/>
</dbReference>
<accession>A0A4V5ZY10</accession>
<gene>
    <name evidence="10" type="ORF">L596_028880</name>
</gene>
<reference evidence="10 11" key="2">
    <citation type="journal article" date="2019" name="G3 (Bethesda)">
        <title>Hybrid Assembly of the Genome of the Entomopathogenic Nematode Steinernema carpocapsae Identifies the X-Chromosome.</title>
        <authorList>
            <person name="Serra L."/>
            <person name="Macchietto M."/>
            <person name="Macias-Munoz A."/>
            <person name="McGill C.J."/>
            <person name="Rodriguez I.M."/>
            <person name="Rodriguez B."/>
            <person name="Murad R."/>
            <person name="Mortazavi A."/>
        </authorList>
    </citation>
    <scope>NUCLEOTIDE SEQUENCE [LARGE SCALE GENOMIC DNA]</scope>
    <source>
        <strain evidence="10 11">ALL</strain>
    </source>
</reference>
<sequence length="371" mass="42050">MITRIRSLIVLLSFLFVNMPEISANSSKNVSIAVIGAGFAGLAAVGHLRELGFEDITVFEGSNRFGGRVYSIPYGKGRIQMGAQWVNGKNNAIYKIAEKMGLVVGELADDDVFESANIFAGKCGISETLVNEFYDFAIPLEEKYTSFADASKGSYNISIADLYEDDFQAFLNKKWRSRKELGHLDALSRFYKGYFEGEWGAFKDLALANFDQWDDDENELKAYVLDSTGYWGVAKYLKQRVPDEMIEYNHVVRKINYSGEKTTIMIENGSNLKFYPKKFDYVIVTTSLGHLKKHARSMFKPQLPKKKLEAIDRLGFGNLLKVDLVYDEPWWNENSSTLATLRVKGCSESHPLMSHFHSFDALEWADNQIES</sequence>
<organism evidence="10 11">
    <name type="scientific">Steinernema carpocapsae</name>
    <name type="common">Entomopathogenic nematode</name>
    <dbReference type="NCBI Taxonomy" id="34508"/>
    <lineage>
        <taxon>Eukaryota</taxon>
        <taxon>Metazoa</taxon>
        <taxon>Ecdysozoa</taxon>
        <taxon>Nematoda</taxon>
        <taxon>Chromadorea</taxon>
        <taxon>Rhabditida</taxon>
        <taxon>Tylenchina</taxon>
        <taxon>Panagrolaimomorpha</taxon>
        <taxon>Strongyloidoidea</taxon>
        <taxon>Steinernematidae</taxon>
        <taxon>Steinernema</taxon>
    </lineage>
</organism>
<keyword evidence="6" id="KW-0274">FAD</keyword>
<evidence type="ECO:0000256" key="5">
    <source>
        <dbReference type="ARBA" id="ARBA00022630"/>
    </source>
</evidence>
<dbReference type="Proteomes" id="UP000298663">
    <property type="component" value="Unassembled WGS sequence"/>
</dbReference>
<dbReference type="PANTHER" id="PTHR10742">
    <property type="entry name" value="FLAVIN MONOAMINE OXIDASE"/>
    <property type="match status" value="1"/>
</dbReference>
<feature type="chain" id="PRO_5020356574" description="Amine oxidase domain-containing protein" evidence="8">
    <location>
        <begin position="25"/>
        <end position="371"/>
    </location>
</feature>